<protein>
    <submittedName>
        <fullName evidence="1">Uncharacterized protein</fullName>
    </submittedName>
</protein>
<keyword evidence="2" id="KW-1185">Reference proteome</keyword>
<name>E6K2H6_PARDN</name>
<reference evidence="1 2" key="1">
    <citation type="submission" date="2010-12" db="EMBL/GenBank/DDBJ databases">
        <authorList>
            <person name="Muzny D."/>
            <person name="Qin X."/>
            <person name="Buhay C."/>
            <person name="Dugan-Rocha S."/>
            <person name="Ding Y."/>
            <person name="Chen G."/>
            <person name="Hawes A."/>
            <person name="Holder M."/>
            <person name="Jhangiani S."/>
            <person name="Johnson A."/>
            <person name="Khan Z."/>
            <person name="Li Z."/>
            <person name="Liu W."/>
            <person name="Liu X."/>
            <person name="Perez L."/>
            <person name="Shen H."/>
            <person name="Wang Q."/>
            <person name="Watt J."/>
            <person name="Xi L."/>
            <person name="Xin Y."/>
            <person name="Zhou J."/>
            <person name="Deng J."/>
            <person name="Jiang H."/>
            <person name="Liu Y."/>
            <person name="Qu J."/>
            <person name="Song X.-Z."/>
            <person name="Zhang L."/>
            <person name="Villasana D."/>
            <person name="Johnson A."/>
            <person name="Liu J."/>
            <person name="Liyanage D."/>
            <person name="Lorensuhewa L."/>
            <person name="Robinson T."/>
            <person name="Song A."/>
            <person name="Song B.-B."/>
            <person name="Dinh H."/>
            <person name="Thornton R."/>
            <person name="Coyle M."/>
            <person name="Francisco L."/>
            <person name="Jackson L."/>
            <person name="Javaid M."/>
            <person name="Korchina V."/>
            <person name="Kovar C."/>
            <person name="Mata R."/>
            <person name="Mathew T."/>
            <person name="Ngo R."/>
            <person name="Nguyen L."/>
            <person name="Nguyen N."/>
            <person name="Okwuonu G."/>
            <person name="Ongeri F."/>
            <person name="Pham C."/>
            <person name="Simmons D."/>
            <person name="Wilczek-Boney K."/>
            <person name="Hale W."/>
            <person name="Jakkamsetti A."/>
            <person name="Pham P."/>
            <person name="Ruth R."/>
            <person name="San Lucas F."/>
            <person name="Warren J."/>
            <person name="Zhang J."/>
            <person name="Zhao Z."/>
            <person name="Zhou C."/>
            <person name="Zhu D."/>
            <person name="Lee S."/>
            <person name="Bess C."/>
            <person name="Blankenburg K."/>
            <person name="Forbes L."/>
            <person name="Fu Q."/>
            <person name="Gubbala S."/>
            <person name="Hirani K."/>
            <person name="Jayaseelan J.C."/>
            <person name="Lara F."/>
            <person name="Munidasa M."/>
            <person name="Palculict T."/>
            <person name="Patil S."/>
            <person name="Pu L.-L."/>
            <person name="Saada N."/>
            <person name="Tang L."/>
            <person name="Weissenberger G."/>
            <person name="Zhu Y."/>
            <person name="Hemphill L."/>
            <person name="Shang Y."/>
            <person name="Youmans B."/>
            <person name="Ayvaz T."/>
            <person name="Ross M."/>
            <person name="Santibanez J."/>
            <person name="Aqrawi P."/>
            <person name="Gross S."/>
            <person name="Joshi V."/>
            <person name="Fowler G."/>
            <person name="Nazareth L."/>
            <person name="Reid J."/>
            <person name="Worley K."/>
            <person name="Petrosino J."/>
            <person name="Highlander S."/>
            <person name="Gibbs R."/>
        </authorList>
    </citation>
    <scope>NUCLEOTIDE SEQUENCE [LARGE SCALE GENOMIC DNA]</scope>
    <source>
        <strain evidence="1 2">DSM 10105</strain>
    </source>
</reference>
<dbReference type="AlphaFoldDB" id="E6K2H6"/>
<evidence type="ECO:0000313" key="2">
    <source>
        <dbReference type="Proteomes" id="UP000004946"/>
    </source>
</evidence>
<sequence length="41" mass="4498">MIASLSYPRCDFLLHADFDGSCALLSHFSYPPPRGLPASDE</sequence>
<evidence type="ECO:0000313" key="1">
    <source>
        <dbReference type="EMBL" id="EFT82964.1"/>
    </source>
</evidence>
<proteinExistence type="predicted"/>
<comment type="caution">
    <text evidence="1">The sequence shown here is derived from an EMBL/GenBank/DDBJ whole genome shotgun (WGS) entry which is preliminary data.</text>
</comment>
<dbReference type="Proteomes" id="UP000004946">
    <property type="component" value="Chromosome"/>
</dbReference>
<gene>
    <name evidence="1" type="ORF">HMPREF0620_1649</name>
</gene>
<accession>E6K2H6</accession>
<dbReference type="EMBL" id="AEON01000002">
    <property type="protein sequence ID" value="EFT82964.1"/>
    <property type="molecule type" value="Genomic_DNA"/>
</dbReference>
<organism evidence="1 2">
    <name type="scientific">Parascardovia denticolens DSM 10105 = JCM 12538</name>
    <dbReference type="NCBI Taxonomy" id="864564"/>
    <lineage>
        <taxon>Bacteria</taxon>
        <taxon>Bacillati</taxon>
        <taxon>Actinomycetota</taxon>
        <taxon>Actinomycetes</taxon>
        <taxon>Bifidobacteriales</taxon>
        <taxon>Bifidobacteriaceae</taxon>
        <taxon>Parascardovia</taxon>
    </lineage>
</organism>
<dbReference type="HOGENOM" id="CLU_3273939_0_0_11"/>